<protein>
    <submittedName>
        <fullName evidence="1">Uncharacterized protein</fullName>
    </submittedName>
</protein>
<organism evidence="1 2">
    <name type="scientific">Cirrhinus molitorella</name>
    <name type="common">mud carp</name>
    <dbReference type="NCBI Taxonomy" id="172907"/>
    <lineage>
        <taxon>Eukaryota</taxon>
        <taxon>Metazoa</taxon>
        <taxon>Chordata</taxon>
        <taxon>Craniata</taxon>
        <taxon>Vertebrata</taxon>
        <taxon>Euteleostomi</taxon>
        <taxon>Actinopterygii</taxon>
        <taxon>Neopterygii</taxon>
        <taxon>Teleostei</taxon>
        <taxon>Ostariophysi</taxon>
        <taxon>Cypriniformes</taxon>
        <taxon>Cyprinidae</taxon>
        <taxon>Labeoninae</taxon>
        <taxon>Labeonini</taxon>
        <taxon>Cirrhinus</taxon>
    </lineage>
</organism>
<evidence type="ECO:0000313" key="2">
    <source>
        <dbReference type="Proteomes" id="UP001558613"/>
    </source>
</evidence>
<gene>
    <name evidence="1" type="ORF">QQF64_032540</name>
</gene>
<accession>A0ABR3N037</accession>
<reference evidence="1 2" key="1">
    <citation type="submission" date="2023-09" db="EMBL/GenBank/DDBJ databases">
        <authorList>
            <person name="Wang M."/>
        </authorList>
    </citation>
    <scope>NUCLEOTIDE SEQUENCE [LARGE SCALE GENOMIC DNA]</scope>
    <source>
        <strain evidence="1">GT-2023</strain>
        <tissue evidence="1">Liver</tissue>
    </source>
</reference>
<dbReference type="Proteomes" id="UP001558613">
    <property type="component" value="Unassembled WGS sequence"/>
</dbReference>
<sequence length="104" mass="11618">MPRVPLAIPNHRKSLTSVFVTVTRALSRALGGSSSMSRCDQYFSRRRGPFCMGEPFLPPDGWELRGPWSAGDAGEVIFRQITMVHLQIGLWMGGNQAERQRDGE</sequence>
<proteinExistence type="predicted"/>
<dbReference type="EMBL" id="JAYMGO010000008">
    <property type="protein sequence ID" value="KAL1270251.1"/>
    <property type="molecule type" value="Genomic_DNA"/>
</dbReference>
<keyword evidence="2" id="KW-1185">Reference proteome</keyword>
<evidence type="ECO:0000313" key="1">
    <source>
        <dbReference type="EMBL" id="KAL1270251.1"/>
    </source>
</evidence>
<name>A0ABR3N037_9TELE</name>
<comment type="caution">
    <text evidence="1">The sequence shown here is derived from an EMBL/GenBank/DDBJ whole genome shotgun (WGS) entry which is preliminary data.</text>
</comment>